<dbReference type="OrthoDB" id="4153866at2759"/>
<evidence type="ECO:0000313" key="5">
    <source>
        <dbReference type="EMBL" id="KIW36999.1"/>
    </source>
</evidence>
<proteinExistence type="inferred from homology"/>
<dbReference type="AlphaFoldDB" id="A0A0D2DMS9"/>
<dbReference type="GeneID" id="27362971"/>
<dbReference type="Proteomes" id="UP000053342">
    <property type="component" value="Unassembled WGS sequence"/>
</dbReference>
<dbReference type="GO" id="GO:0008081">
    <property type="term" value="F:phosphoric diester hydrolase activity"/>
    <property type="evidence" value="ECO:0007669"/>
    <property type="project" value="InterPro"/>
</dbReference>
<dbReference type="RefSeq" id="XP_016257215.1">
    <property type="nucleotide sequence ID" value="XM_016412490.1"/>
</dbReference>
<feature type="compositionally biased region" description="Polar residues" evidence="3">
    <location>
        <begin position="355"/>
        <end position="365"/>
    </location>
</feature>
<dbReference type="PANTHER" id="PTHR31571:SF1">
    <property type="entry name" value="ALTERED INHERITANCE OF MITOCHONDRIA PROTEIN 6"/>
    <property type="match status" value="1"/>
</dbReference>
<dbReference type="EMBL" id="KN847347">
    <property type="protein sequence ID" value="KIW36999.1"/>
    <property type="molecule type" value="Genomic_DNA"/>
</dbReference>
<keyword evidence="4" id="KW-0812">Transmembrane</keyword>
<dbReference type="PANTHER" id="PTHR31571">
    <property type="entry name" value="ALTERED INHERITANCE OF MITOCHONDRIA PROTEIN 6"/>
    <property type="match status" value="1"/>
</dbReference>
<dbReference type="STRING" id="215243.A0A0D2DMS9"/>
<feature type="transmembrane region" description="Helical" evidence="4">
    <location>
        <begin position="86"/>
        <end position="112"/>
    </location>
</feature>
<keyword evidence="6" id="KW-1185">Reference proteome</keyword>
<evidence type="ECO:0000256" key="3">
    <source>
        <dbReference type="SAM" id="MobiDB-lite"/>
    </source>
</evidence>
<evidence type="ECO:0000256" key="2">
    <source>
        <dbReference type="ARBA" id="ARBA00014286"/>
    </source>
</evidence>
<evidence type="ECO:0000256" key="1">
    <source>
        <dbReference type="ARBA" id="ARBA00008858"/>
    </source>
</evidence>
<feature type="region of interest" description="Disordered" evidence="3">
    <location>
        <begin position="337"/>
        <end position="381"/>
    </location>
</feature>
<keyword evidence="4" id="KW-0472">Membrane</keyword>
<name>A0A0D2DMS9_9EURO</name>
<comment type="similarity">
    <text evidence="1">Belongs to the AIM6 family.</text>
</comment>
<dbReference type="GO" id="GO:0006629">
    <property type="term" value="P:lipid metabolic process"/>
    <property type="evidence" value="ECO:0007669"/>
    <property type="project" value="InterPro"/>
</dbReference>
<evidence type="ECO:0000256" key="4">
    <source>
        <dbReference type="SAM" id="Phobius"/>
    </source>
</evidence>
<protein>
    <recommendedName>
        <fullName evidence="2">Altered inheritance of mitochondria protein 6</fullName>
    </recommendedName>
</protein>
<keyword evidence="4" id="KW-1133">Transmembrane helix</keyword>
<dbReference type="InterPro" id="IPR017946">
    <property type="entry name" value="PLC-like_Pdiesterase_TIM-brl"/>
</dbReference>
<reference evidence="5 6" key="1">
    <citation type="submission" date="2015-01" db="EMBL/GenBank/DDBJ databases">
        <title>The Genome Sequence of Exophiala oligosperma CBS72588.</title>
        <authorList>
            <consortium name="The Broad Institute Genomics Platform"/>
            <person name="Cuomo C."/>
            <person name="de Hoog S."/>
            <person name="Gorbushina A."/>
            <person name="Stielow B."/>
            <person name="Teixiera M."/>
            <person name="Abouelleil A."/>
            <person name="Chapman S.B."/>
            <person name="Priest M."/>
            <person name="Young S.K."/>
            <person name="Wortman J."/>
            <person name="Nusbaum C."/>
            <person name="Birren B."/>
        </authorList>
    </citation>
    <scope>NUCLEOTIDE SEQUENCE [LARGE SCALE GENOMIC DNA]</scope>
    <source>
        <strain evidence="5 6">CBS 72588</strain>
    </source>
</reference>
<dbReference type="InterPro" id="IPR051236">
    <property type="entry name" value="HAT_RTT109-like"/>
</dbReference>
<dbReference type="HOGENOM" id="CLU_031561_2_0_1"/>
<dbReference type="SUPFAM" id="SSF51695">
    <property type="entry name" value="PLC-like phosphodiesterases"/>
    <property type="match status" value="1"/>
</dbReference>
<dbReference type="VEuPathDB" id="FungiDB:PV06_10897"/>
<accession>A0A0D2DMS9</accession>
<sequence length="488" mass="55523">MTLSLASSSTKTSFCEHYPIHVMLVNSGLRSVLRDSASPSFQENPLHYFQPDSFMFKGKMATHAGQAPSWRHCTPFSRMSRVFRQILLSVVGTFAAIGFLCSLERVLGFLVANPPDMFQRTLNNGAQNKIPEHFDFAHWPTDATADKRPIHCHSHNDYWRKIPLYSAIDSGCSSVEVDLWLVDTEVYVGHRRLTLTSERTLSNLYLDPLLRLLEMQNPISPFYSDKEYPLEPNENYPLNGVFDTDPTQTLILLVDFKSYGPGIWWELRSQLSPLRDRGYLTYFDGTDIVERPVTVVGTGNAPFEWLTANETYRDVFFDAPLAELADYSLVWPNPNRAKDPSPSCQKRHPGILGTTPKSRSVSGTTACEERQDGNGENGMGRVWPVTDQSNLLYNTSNSYYASVSFTESIGRIFGSRLTQDQLQLIRSQIRGAHRRGLKVRYWGIPQWPIGLRNHIWHILMREGADVLSVDDLYGATQTDWRRERSRSG</sequence>
<evidence type="ECO:0000313" key="6">
    <source>
        <dbReference type="Proteomes" id="UP000053342"/>
    </source>
</evidence>
<gene>
    <name evidence="5" type="ORF">PV06_10897</name>
</gene>
<organism evidence="5 6">
    <name type="scientific">Exophiala oligosperma</name>
    <dbReference type="NCBI Taxonomy" id="215243"/>
    <lineage>
        <taxon>Eukaryota</taxon>
        <taxon>Fungi</taxon>
        <taxon>Dikarya</taxon>
        <taxon>Ascomycota</taxon>
        <taxon>Pezizomycotina</taxon>
        <taxon>Eurotiomycetes</taxon>
        <taxon>Chaetothyriomycetidae</taxon>
        <taxon>Chaetothyriales</taxon>
        <taxon>Herpotrichiellaceae</taxon>
        <taxon>Exophiala</taxon>
    </lineage>
</organism>